<protein>
    <submittedName>
        <fullName evidence="5">Helix-turn-helix domain-containing protein</fullName>
    </submittedName>
</protein>
<dbReference type="InterPro" id="IPR020449">
    <property type="entry name" value="Tscrpt_reg_AraC-type_HTH"/>
</dbReference>
<dbReference type="InterPro" id="IPR009057">
    <property type="entry name" value="Homeodomain-like_sf"/>
</dbReference>
<keyword evidence="1" id="KW-0805">Transcription regulation</keyword>
<keyword evidence="3" id="KW-0804">Transcription</keyword>
<dbReference type="SUPFAM" id="SSF46689">
    <property type="entry name" value="Homeodomain-like"/>
    <property type="match status" value="1"/>
</dbReference>
<dbReference type="InterPro" id="IPR011051">
    <property type="entry name" value="RmlC_Cupin_sf"/>
</dbReference>
<accession>A0A6N7IZP7</accession>
<evidence type="ECO:0000313" key="6">
    <source>
        <dbReference type="Proteomes" id="UP000460257"/>
    </source>
</evidence>
<evidence type="ECO:0000259" key="4">
    <source>
        <dbReference type="PROSITE" id="PS01124"/>
    </source>
</evidence>
<evidence type="ECO:0000313" key="5">
    <source>
        <dbReference type="EMBL" id="MQN00817.1"/>
    </source>
</evidence>
<evidence type="ECO:0000256" key="1">
    <source>
        <dbReference type="ARBA" id="ARBA00023015"/>
    </source>
</evidence>
<dbReference type="InterPro" id="IPR003313">
    <property type="entry name" value="AraC-bd"/>
</dbReference>
<name>A0A6N7IZP7_9FIRM</name>
<dbReference type="PROSITE" id="PS01124">
    <property type="entry name" value="HTH_ARAC_FAMILY_2"/>
    <property type="match status" value="1"/>
</dbReference>
<dbReference type="PROSITE" id="PS00041">
    <property type="entry name" value="HTH_ARAC_FAMILY_1"/>
    <property type="match status" value="1"/>
</dbReference>
<dbReference type="Pfam" id="PF12833">
    <property type="entry name" value="HTH_18"/>
    <property type="match status" value="1"/>
</dbReference>
<dbReference type="GO" id="GO:0043565">
    <property type="term" value="F:sequence-specific DNA binding"/>
    <property type="evidence" value="ECO:0007669"/>
    <property type="project" value="InterPro"/>
</dbReference>
<dbReference type="Proteomes" id="UP000460257">
    <property type="component" value="Unassembled WGS sequence"/>
</dbReference>
<dbReference type="EMBL" id="VOGC01000002">
    <property type="protein sequence ID" value="MQN00817.1"/>
    <property type="molecule type" value="Genomic_DNA"/>
</dbReference>
<evidence type="ECO:0000256" key="2">
    <source>
        <dbReference type="ARBA" id="ARBA00023125"/>
    </source>
</evidence>
<organism evidence="5 6">
    <name type="scientific">Candidatus Weimeria bifida</name>
    <dbReference type="NCBI Taxonomy" id="2599074"/>
    <lineage>
        <taxon>Bacteria</taxon>
        <taxon>Bacillati</taxon>
        <taxon>Bacillota</taxon>
        <taxon>Clostridia</taxon>
        <taxon>Lachnospirales</taxon>
        <taxon>Lachnospiraceae</taxon>
        <taxon>Candidatus Weimeria</taxon>
    </lineage>
</organism>
<sequence length="319" mass="36974">MKKKLIKRLSKITPEEQKILDGNKDIDRSIYYHSKQNEIDAALLLKQGRLIDIRPNTRFVHFPEHTHNFVEFVYMVQGHTTHYIDGNKVELKSGDLLFMNQHAKQEIEPAGKDDIAVNFIILPAFFDEVLKRIGDTKSTLCDFLIGCLTSKGIGGNYLYFDVSDVLPVQNLMENLIILMLDSPEKNRQISQQTMALLFLHLMNQTEHLHMADDSYDKKMMLTLLDYINTDYRTASFSSFCEKNHIDIYTMGRIIKKNTGKNFTRLLSEKRMDMATWFLKNTALPVTEISLSVGYENTSYFYRLFEKTYGKSPKAVRLGQ</sequence>
<evidence type="ECO:0000256" key="3">
    <source>
        <dbReference type="ARBA" id="ARBA00023163"/>
    </source>
</evidence>
<proteinExistence type="predicted"/>
<dbReference type="AlphaFoldDB" id="A0A6N7IZP7"/>
<reference evidence="5" key="1">
    <citation type="journal article" date="2020" name="Appl. Environ. Microbiol.">
        <title>Medium-Chain Fatty Acid Synthesis by 'Candidatus Weimeria bifida' gen. nov., sp. nov., and 'Candidatus Pseudoramibacter fermentans' sp. nov.</title>
        <authorList>
            <person name="Scarborough M.J."/>
            <person name="Myers K.S."/>
            <person name="Donohue T.J."/>
            <person name="Noguera D.R."/>
        </authorList>
    </citation>
    <scope>NUCLEOTIDE SEQUENCE</scope>
    <source>
        <strain evidence="5">LCO1.1</strain>
    </source>
</reference>
<dbReference type="GO" id="GO:0003700">
    <property type="term" value="F:DNA-binding transcription factor activity"/>
    <property type="evidence" value="ECO:0007669"/>
    <property type="project" value="InterPro"/>
</dbReference>
<dbReference type="SMART" id="SM00342">
    <property type="entry name" value="HTH_ARAC"/>
    <property type="match status" value="1"/>
</dbReference>
<dbReference type="InterPro" id="IPR014710">
    <property type="entry name" value="RmlC-like_jellyroll"/>
</dbReference>
<dbReference type="PRINTS" id="PR00032">
    <property type="entry name" value="HTHARAC"/>
</dbReference>
<dbReference type="PANTHER" id="PTHR43280:SF28">
    <property type="entry name" value="HTH-TYPE TRANSCRIPTIONAL ACTIVATOR RHAS"/>
    <property type="match status" value="1"/>
</dbReference>
<feature type="domain" description="HTH araC/xylS-type" evidence="4">
    <location>
        <begin position="221"/>
        <end position="318"/>
    </location>
</feature>
<dbReference type="SUPFAM" id="SSF51182">
    <property type="entry name" value="RmlC-like cupins"/>
    <property type="match status" value="1"/>
</dbReference>
<dbReference type="InterPro" id="IPR018060">
    <property type="entry name" value="HTH_AraC"/>
</dbReference>
<dbReference type="Gene3D" id="2.60.120.10">
    <property type="entry name" value="Jelly Rolls"/>
    <property type="match status" value="1"/>
</dbReference>
<keyword evidence="2" id="KW-0238">DNA-binding</keyword>
<dbReference type="InterPro" id="IPR018062">
    <property type="entry name" value="HTH_AraC-typ_CS"/>
</dbReference>
<dbReference type="Gene3D" id="1.10.10.60">
    <property type="entry name" value="Homeodomain-like"/>
    <property type="match status" value="1"/>
</dbReference>
<dbReference type="Pfam" id="PF02311">
    <property type="entry name" value="AraC_binding"/>
    <property type="match status" value="1"/>
</dbReference>
<gene>
    <name evidence="5" type="ORF">FRC54_02330</name>
</gene>
<keyword evidence="6" id="KW-1185">Reference proteome</keyword>
<comment type="caution">
    <text evidence="5">The sequence shown here is derived from an EMBL/GenBank/DDBJ whole genome shotgun (WGS) entry which is preliminary data.</text>
</comment>
<dbReference type="PANTHER" id="PTHR43280">
    <property type="entry name" value="ARAC-FAMILY TRANSCRIPTIONAL REGULATOR"/>
    <property type="match status" value="1"/>
</dbReference>